<proteinExistence type="predicted"/>
<feature type="region of interest" description="Disordered" evidence="1">
    <location>
        <begin position="338"/>
        <end position="380"/>
    </location>
</feature>
<dbReference type="AlphaFoldDB" id="A0A1Q9CIG8"/>
<feature type="compositionally biased region" description="Gly residues" evidence="1">
    <location>
        <begin position="417"/>
        <end position="433"/>
    </location>
</feature>
<dbReference type="Proteomes" id="UP000186817">
    <property type="component" value="Unassembled WGS sequence"/>
</dbReference>
<name>A0A1Q9CIG8_SYMMI</name>
<dbReference type="OrthoDB" id="426786at2759"/>
<feature type="region of interest" description="Disordered" evidence="1">
    <location>
        <begin position="412"/>
        <end position="441"/>
    </location>
</feature>
<evidence type="ECO:0000313" key="2">
    <source>
        <dbReference type="EMBL" id="OLP82676.1"/>
    </source>
</evidence>
<organism evidence="2 3">
    <name type="scientific">Symbiodinium microadriaticum</name>
    <name type="common">Dinoflagellate</name>
    <name type="synonym">Zooxanthella microadriatica</name>
    <dbReference type="NCBI Taxonomy" id="2951"/>
    <lineage>
        <taxon>Eukaryota</taxon>
        <taxon>Sar</taxon>
        <taxon>Alveolata</taxon>
        <taxon>Dinophyceae</taxon>
        <taxon>Suessiales</taxon>
        <taxon>Symbiodiniaceae</taxon>
        <taxon>Symbiodinium</taxon>
    </lineage>
</organism>
<accession>A0A1Q9CIG8</accession>
<feature type="compositionally biased region" description="Low complexity" evidence="1">
    <location>
        <begin position="12"/>
        <end position="23"/>
    </location>
</feature>
<protein>
    <submittedName>
        <fullName evidence="2">Uncharacterized protein</fullName>
    </submittedName>
</protein>
<evidence type="ECO:0000313" key="3">
    <source>
        <dbReference type="Proteomes" id="UP000186817"/>
    </source>
</evidence>
<dbReference type="EMBL" id="LSRX01001174">
    <property type="protein sequence ID" value="OLP82676.1"/>
    <property type="molecule type" value="Genomic_DNA"/>
</dbReference>
<feature type="region of interest" description="Disordered" evidence="1">
    <location>
        <begin position="1"/>
        <end position="23"/>
    </location>
</feature>
<sequence length="916" mass="98682">MGTGEPRTDAPGSSGSTTSSTSSEVELQRFCQFVQSDPDAFELAIKIFRMRMDMTQTQKDRKSAQVPPHEDQTVMAKPSPKTRAKVGDTRVNRVKLRRLQNPLAQSFGNDGPVVMIGDESDPEPSHWIVERMAKRSEQILLCSPLDGDARTLDSTVQSTMAELAEAKAWSPFVQLVILRQAVKVRTPAGRTAGDVRGRLTEERKESADGLGEAQMMYVVLVDMQVQDLAKFDGVEFLDAFAHEVDVSRSRVTTVQTQFQTKVRYLVPAWVTPSSLQPVLAAAVGAPLKAVEVSASSRRLTEAADGQFGFVSAQSGRDLVETRLQAIEASLAKLTSFLGPGSEDRAGQKNAQAKATLGAKARQEGSVPGTPKPAGAARDLSGLDPAVVRSALDSGIGRKELAEIHDLVQNRRPRLTDYGGGRAAEEGGALGSAGGDSPRSLIAGSEKSLNDVGEAGGSVETAVVALTKIVAELAKGKRGNSDKSGGLEAALDRAEGLASGSSDPSGGSSGSRSRAAAFRLLQNALKNEPEIIYTTIERLMSEDLLHSRQGTDLAATHASSRAWLEHRSHLGGYPTTVRLAWQMAGVFDALRADRVGEARARAALALASVDQQSMDGGSWVLADHFTLERPPPMSVFTQKRAVSSEAAETYHSRLYDPRWAELCLHRVRELDLHLESKKKLGKSRGTPAADPTLEPKGAGRSWPLFLPRPHALAAPLGRGWARVSEALQLWDESPPVTAEDMGRTATKVEKVEAQIAALYEADLDAGRASVPSLSLAKDVEVTRLSLPSAPPLFDPCPLLDKPLRELYLHPSRFTFPLEEAPMPPPKVVFRASSKAARLDFLAALDRTSCGLFTVPKSLDADRLIVDAREDVRDYYHQFSVSDDRAALSEMWGWSGISVALGTMAMGDKNSVVFRVAP</sequence>
<reference evidence="2 3" key="1">
    <citation type="submission" date="2016-02" db="EMBL/GenBank/DDBJ databases">
        <title>Genome analysis of coral dinoflagellate symbionts highlights evolutionary adaptations to a symbiotic lifestyle.</title>
        <authorList>
            <person name="Aranda M."/>
            <person name="Li Y."/>
            <person name="Liew Y.J."/>
            <person name="Baumgarten S."/>
            <person name="Simakov O."/>
            <person name="Wilson M."/>
            <person name="Piel J."/>
            <person name="Ashoor H."/>
            <person name="Bougouffa S."/>
            <person name="Bajic V.B."/>
            <person name="Ryu T."/>
            <person name="Ravasi T."/>
            <person name="Bayer T."/>
            <person name="Micklem G."/>
            <person name="Kim H."/>
            <person name="Bhak J."/>
            <person name="Lajeunesse T.C."/>
            <person name="Voolstra C.R."/>
        </authorList>
    </citation>
    <scope>NUCLEOTIDE SEQUENCE [LARGE SCALE GENOMIC DNA]</scope>
    <source>
        <strain evidence="2 3">CCMP2467</strain>
    </source>
</reference>
<feature type="region of interest" description="Disordered" evidence="1">
    <location>
        <begin position="677"/>
        <end position="699"/>
    </location>
</feature>
<keyword evidence="3" id="KW-1185">Reference proteome</keyword>
<gene>
    <name evidence="2" type="ORF">AK812_SmicGene36652</name>
</gene>
<evidence type="ECO:0000256" key="1">
    <source>
        <dbReference type="SAM" id="MobiDB-lite"/>
    </source>
</evidence>
<feature type="region of interest" description="Disordered" evidence="1">
    <location>
        <begin position="56"/>
        <end position="87"/>
    </location>
</feature>
<comment type="caution">
    <text evidence="2">The sequence shown here is derived from an EMBL/GenBank/DDBJ whole genome shotgun (WGS) entry which is preliminary data.</text>
</comment>
<feature type="compositionally biased region" description="Basic and acidic residues" evidence="1">
    <location>
        <begin position="58"/>
        <end position="72"/>
    </location>
</feature>